<dbReference type="EMBL" id="CP036279">
    <property type="protein sequence ID" value="QDU61321.1"/>
    <property type="molecule type" value="Genomic_DNA"/>
</dbReference>
<protein>
    <submittedName>
        <fullName evidence="1">Uncharacterized protein</fullName>
    </submittedName>
</protein>
<keyword evidence="2" id="KW-1185">Reference proteome</keyword>
<sequence>MRAPLVIQLAPVMHQTSWPHTCSIEATIGIVTLQHPSRFERKVDRNRNS</sequence>
<evidence type="ECO:0000313" key="2">
    <source>
        <dbReference type="Proteomes" id="UP000317093"/>
    </source>
</evidence>
<proteinExistence type="predicted"/>
<evidence type="ECO:0000313" key="1">
    <source>
        <dbReference type="EMBL" id="QDU61321.1"/>
    </source>
</evidence>
<dbReference type="KEGG" id="knv:Pan216_21760"/>
<gene>
    <name evidence="1" type="ORF">Pan216_21760</name>
</gene>
<accession>A0A518B2V6</accession>
<reference evidence="1 2" key="1">
    <citation type="submission" date="2019-02" db="EMBL/GenBank/DDBJ databases">
        <title>Deep-cultivation of Planctomycetes and their phenomic and genomic characterization uncovers novel biology.</title>
        <authorList>
            <person name="Wiegand S."/>
            <person name="Jogler M."/>
            <person name="Boedeker C."/>
            <person name="Pinto D."/>
            <person name="Vollmers J."/>
            <person name="Rivas-Marin E."/>
            <person name="Kohn T."/>
            <person name="Peeters S.H."/>
            <person name="Heuer A."/>
            <person name="Rast P."/>
            <person name="Oberbeckmann S."/>
            <person name="Bunk B."/>
            <person name="Jeske O."/>
            <person name="Meyerdierks A."/>
            <person name="Storesund J.E."/>
            <person name="Kallscheuer N."/>
            <person name="Luecker S."/>
            <person name="Lage O.M."/>
            <person name="Pohl T."/>
            <person name="Merkel B.J."/>
            <person name="Hornburger P."/>
            <person name="Mueller R.-W."/>
            <person name="Bruemmer F."/>
            <person name="Labrenz M."/>
            <person name="Spormann A.M."/>
            <person name="Op den Camp H."/>
            <person name="Overmann J."/>
            <person name="Amann R."/>
            <person name="Jetten M.S.M."/>
            <person name="Mascher T."/>
            <person name="Medema M.H."/>
            <person name="Devos D.P."/>
            <person name="Kaster A.-K."/>
            <person name="Ovreas L."/>
            <person name="Rohde M."/>
            <person name="Galperin M.Y."/>
            <person name="Jogler C."/>
        </authorList>
    </citation>
    <scope>NUCLEOTIDE SEQUENCE [LARGE SCALE GENOMIC DNA]</scope>
    <source>
        <strain evidence="1 2">Pan216</strain>
    </source>
</reference>
<organism evidence="1 2">
    <name type="scientific">Kolteria novifilia</name>
    <dbReference type="NCBI Taxonomy" id="2527975"/>
    <lineage>
        <taxon>Bacteria</taxon>
        <taxon>Pseudomonadati</taxon>
        <taxon>Planctomycetota</taxon>
        <taxon>Planctomycetia</taxon>
        <taxon>Kolteriales</taxon>
        <taxon>Kolteriaceae</taxon>
        <taxon>Kolteria</taxon>
    </lineage>
</organism>
<dbReference type="Proteomes" id="UP000317093">
    <property type="component" value="Chromosome"/>
</dbReference>
<name>A0A518B2V6_9BACT</name>
<dbReference type="AlphaFoldDB" id="A0A518B2V6"/>